<evidence type="ECO:0000259" key="2">
    <source>
        <dbReference type="Pfam" id="PF10551"/>
    </source>
</evidence>
<protein>
    <recommendedName>
        <fullName evidence="2">MULE transposase domain-containing protein</fullName>
    </recommendedName>
</protein>
<sequence length="429" mass="48976">TMSSIGVPFCFPDDVLPPEGTYSSREQVREAINDWARPRGYAFSISKSRTYANGKRECVFSCDRGAGRTPSLSGSRETSTRRTGCLFSVLAKEDRITGNWLLKHRQGTQFHTHNHEPSLDPTAHPSHRQLSREDQLKVQNLSNAGIVPKKIRSYLREHSDTIATQQDIYNCISESKRALAKGQSTIHALADELNKEGFWSHICLDDKGVVTAVIFAHPDSLSYVKSYPEVLIMDCTYKTNKYKMPLLDIVGIDACQKTFCVAFAFLSGEEEADFNWALTRLRSLFEEHGIGLPSVILTDRQLALMNAISSLTCFPEATLLLCIWHINKAVLSNCMPAFAKGRDHTEGIEEWKEFYRLWQEIAYSKTKEAYNERLQKFRERYEADHLIEVGYIITIWLEPHKEKFVRAWTDQWLHFEQLTSLRPGGLSSV</sequence>
<organism evidence="3">
    <name type="scientific">Fusarium oxysporum (strain Fo5176)</name>
    <name type="common">Fusarium vascular wilt</name>
    <dbReference type="NCBI Taxonomy" id="660025"/>
    <lineage>
        <taxon>Eukaryota</taxon>
        <taxon>Fungi</taxon>
        <taxon>Dikarya</taxon>
        <taxon>Ascomycota</taxon>
        <taxon>Pezizomycotina</taxon>
        <taxon>Sordariomycetes</taxon>
        <taxon>Hypocreomycetidae</taxon>
        <taxon>Hypocreales</taxon>
        <taxon>Nectriaceae</taxon>
        <taxon>Fusarium</taxon>
        <taxon>Fusarium oxysporum species complex</taxon>
    </lineage>
</organism>
<gene>
    <name evidence="3" type="ORF">FOXB_05007</name>
</gene>
<dbReference type="PANTHER" id="PTHR31569">
    <property type="entry name" value="SWIM-TYPE DOMAIN-CONTAINING PROTEIN"/>
    <property type="match status" value="1"/>
</dbReference>
<feature type="non-terminal residue" evidence="3">
    <location>
        <position position="1"/>
    </location>
</feature>
<accession>F9FF29</accession>
<dbReference type="STRING" id="660025.F9FF29"/>
<comment type="caution">
    <text evidence="3">The sequence shown here is derived from an EMBL/GenBank/DDBJ whole genome shotgun (WGS) entry which is preliminary data.</text>
</comment>
<dbReference type="InterPro" id="IPR052579">
    <property type="entry name" value="Zinc_finger_SWIM"/>
</dbReference>
<evidence type="ECO:0000313" key="3">
    <source>
        <dbReference type="EMBL" id="EGU84478.1"/>
    </source>
</evidence>
<reference evidence="3" key="1">
    <citation type="journal article" date="2012" name="Mol. Plant Microbe Interact.">
        <title>A highly conserved effector in Fusarium oxysporum is required for full virulence on Arabidopsis.</title>
        <authorList>
            <person name="Thatcher L.F."/>
            <person name="Gardiner D.M."/>
            <person name="Kazan K."/>
            <person name="Manners J."/>
        </authorList>
    </citation>
    <scope>NUCLEOTIDE SEQUENCE [LARGE SCALE GENOMIC DNA]</scope>
    <source>
        <strain evidence="3">Fo5176</strain>
    </source>
</reference>
<name>F9FF29_FUSOF</name>
<dbReference type="AlphaFoldDB" id="F9FF29"/>
<dbReference type="InterPro" id="IPR018289">
    <property type="entry name" value="MULE_transposase_dom"/>
</dbReference>
<evidence type="ECO:0000256" key="1">
    <source>
        <dbReference type="SAM" id="MobiDB-lite"/>
    </source>
</evidence>
<feature type="domain" description="MULE transposase" evidence="2">
    <location>
        <begin position="230"/>
        <end position="328"/>
    </location>
</feature>
<dbReference type="OrthoDB" id="1421156at2759"/>
<feature type="region of interest" description="Disordered" evidence="1">
    <location>
        <begin position="111"/>
        <end position="132"/>
    </location>
</feature>
<dbReference type="EMBL" id="AFQF01001572">
    <property type="protein sequence ID" value="EGU84478.1"/>
    <property type="molecule type" value="Genomic_DNA"/>
</dbReference>
<dbReference type="Pfam" id="PF10551">
    <property type="entry name" value="MULE"/>
    <property type="match status" value="1"/>
</dbReference>
<proteinExistence type="predicted"/>
<dbReference type="PANTHER" id="PTHR31569:SF4">
    <property type="entry name" value="SWIM-TYPE DOMAIN-CONTAINING PROTEIN"/>
    <property type="match status" value="1"/>
</dbReference>